<evidence type="ECO:0000256" key="2">
    <source>
        <dbReference type="ARBA" id="ARBA00022692"/>
    </source>
</evidence>
<evidence type="ECO:0000256" key="3">
    <source>
        <dbReference type="ARBA" id="ARBA00022989"/>
    </source>
</evidence>
<keyword evidence="7" id="KW-1185">Reference proteome</keyword>
<dbReference type="GO" id="GO:0016020">
    <property type="term" value="C:membrane"/>
    <property type="evidence" value="ECO:0007669"/>
    <property type="project" value="UniProtKB-SubCell"/>
</dbReference>
<comment type="caution">
    <text evidence="6">The sequence shown here is derived from an EMBL/GenBank/DDBJ whole genome shotgun (WGS) entry which is preliminary data.</text>
</comment>
<keyword evidence="4 5" id="KW-0472">Membrane</keyword>
<proteinExistence type="predicted"/>
<feature type="transmembrane region" description="Helical" evidence="5">
    <location>
        <begin position="231"/>
        <end position="256"/>
    </location>
</feature>
<feature type="transmembrane region" description="Helical" evidence="5">
    <location>
        <begin position="185"/>
        <end position="210"/>
    </location>
</feature>
<dbReference type="Proteomes" id="UP001152747">
    <property type="component" value="Unassembled WGS sequence"/>
</dbReference>
<evidence type="ECO:0000256" key="1">
    <source>
        <dbReference type="ARBA" id="ARBA00004141"/>
    </source>
</evidence>
<accession>A0A9P1IRY1</accession>
<gene>
    <name evidence="6" type="ORF">CAMP_LOCUS10895</name>
</gene>
<dbReference type="AlphaFoldDB" id="A0A9P1IRY1"/>
<evidence type="ECO:0000313" key="7">
    <source>
        <dbReference type="Proteomes" id="UP001152747"/>
    </source>
</evidence>
<dbReference type="EMBL" id="CANHGI010000004">
    <property type="protein sequence ID" value="CAI5448258.1"/>
    <property type="molecule type" value="Genomic_DNA"/>
</dbReference>
<organism evidence="6 7">
    <name type="scientific">Caenorhabditis angaria</name>
    <dbReference type="NCBI Taxonomy" id="860376"/>
    <lineage>
        <taxon>Eukaryota</taxon>
        <taxon>Metazoa</taxon>
        <taxon>Ecdysozoa</taxon>
        <taxon>Nematoda</taxon>
        <taxon>Chromadorea</taxon>
        <taxon>Rhabditida</taxon>
        <taxon>Rhabditina</taxon>
        <taxon>Rhabditomorpha</taxon>
        <taxon>Rhabditoidea</taxon>
        <taxon>Rhabditidae</taxon>
        <taxon>Peloderinae</taxon>
        <taxon>Caenorhabditis</taxon>
    </lineage>
</organism>
<feature type="transmembrane region" description="Helical" evidence="5">
    <location>
        <begin position="98"/>
        <end position="124"/>
    </location>
</feature>
<evidence type="ECO:0000256" key="5">
    <source>
        <dbReference type="SAM" id="Phobius"/>
    </source>
</evidence>
<dbReference type="OrthoDB" id="5865058at2759"/>
<sequence>MNCSVEYLAEVEHSSTFVYVFFQALQTILCVLAPLIFVYWERRYRRVYLHANIKCLMNFYRFTTMMYCLSFSSIEIYHLFSRFYLSDCNLLVPVRICIWFRVIQSWSTVVFQLFFIAVVIEIVTRQIFKSLKDTKIVSRCLGVLIYIAGFRAVYPSIPIDLKSDRYLSNCASLENKNRDVLGSIFIFYFGMDVTSLLCFIFLKIYMEFAFSMEKCKYNVNKQIERTELNRAFTLMLPHAILHMLCFLYVSLVSMFVFSHFESLGNPQIQSLLTNAIPFYVFFSPIVWCLVLNTQLQKVDIRQVEKERDIYFGELAKQWGSKTAYSFPSSSESSKKPSFFELKCSRNTKKY</sequence>
<dbReference type="PANTHER" id="PTHR31357:SF14">
    <property type="entry name" value="G PROTEIN-COUPLED RECEPTOR"/>
    <property type="match status" value="1"/>
</dbReference>
<comment type="subcellular location">
    <subcellularLocation>
        <location evidence="1">Membrane</location>
        <topology evidence="1">Multi-pass membrane protein</topology>
    </subcellularLocation>
</comment>
<feature type="transmembrane region" description="Helical" evidence="5">
    <location>
        <begin position="59"/>
        <end position="78"/>
    </location>
</feature>
<dbReference type="GO" id="GO:0004984">
    <property type="term" value="F:olfactory receptor activity"/>
    <property type="evidence" value="ECO:0007669"/>
    <property type="project" value="TreeGrafter"/>
</dbReference>
<reference evidence="6" key="1">
    <citation type="submission" date="2022-11" db="EMBL/GenBank/DDBJ databases">
        <authorList>
            <person name="Kikuchi T."/>
        </authorList>
    </citation>
    <scope>NUCLEOTIDE SEQUENCE</scope>
    <source>
        <strain evidence="6">PS1010</strain>
    </source>
</reference>
<evidence type="ECO:0000313" key="6">
    <source>
        <dbReference type="EMBL" id="CAI5448258.1"/>
    </source>
</evidence>
<feature type="transmembrane region" description="Helical" evidence="5">
    <location>
        <begin position="17"/>
        <end position="39"/>
    </location>
</feature>
<dbReference type="InterPro" id="IPR051080">
    <property type="entry name" value="Nematode_rcpt-like_serp_alpha"/>
</dbReference>
<dbReference type="PANTHER" id="PTHR31357">
    <property type="entry name" value="SERPENTINE RECEPTOR CLASS ALPHA-10"/>
    <property type="match status" value="1"/>
</dbReference>
<feature type="transmembrane region" description="Helical" evidence="5">
    <location>
        <begin position="136"/>
        <end position="154"/>
    </location>
</feature>
<evidence type="ECO:0000256" key="4">
    <source>
        <dbReference type="ARBA" id="ARBA00023136"/>
    </source>
</evidence>
<feature type="transmembrane region" description="Helical" evidence="5">
    <location>
        <begin position="276"/>
        <end position="295"/>
    </location>
</feature>
<protein>
    <submittedName>
        <fullName evidence="6">Uncharacterized protein</fullName>
    </submittedName>
</protein>
<name>A0A9P1IRY1_9PELO</name>
<keyword evidence="2 5" id="KW-0812">Transmembrane</keyword>
<keyword evidence="3 5" id="KW-1133">Transmembrane helix</keyword>